<dbReference type="AlphaFoldDB" id="A0A1U7M6D6"/>
<organism evidence="1 2">
    <name type="scientific">Tissierella creatinophila DSM 6911</name>
    <dbReference type="NCBI Taxonomy" id="1123403"/>
    <lineage>
        <taxon>Bacteria</taxon>
        <taxon>Bacillati</taxon>
        <taxon>Bacillota</taxon>
        <taxon>Tissierellia</taxon>
        <taxon>Tissierellales</taxon>
        <taxon>Tissierellaceae</taxon>
        <taxon>Tissierella</taxon>
    </lineage>
</organism>
<dbReference type="Proteomes" id="UP000186112">
    <property type="component" value="Unassembled WGS sequence"/>
</dbReference>
<reference evidence="1 2" key="1">
    <citation type="submission" date="2016-02" db="EMBL/GenBank/DDBJ databases">
        <title>Genome sequence of Tissierella creatinophila DSM 6911.</title>
        <authorList>
            <person name="Poehlein A."/>
            <person name="Daniel R."/>
        </authorList>
    </citation>
    <scope>NUCLEOTIDE SEQUENCE [LARGE SCALE GENOMIC DNA]</scope>
    <source>
        <strain evidence="1 2">DSM 6911</strain>
    </source>
</reference>
<sequence>MESKIREDLLDNRIINTIGRDKDGNPKIYLLNAPEGTLAPYIEYQIVTDEGILFSEGEEQITSHEIQVDIFSKGSYENIRNAIKEVLKDKGYYRGICGSMYEKDTKLFHYLLRYTKGDY</sequence>
<accession>A0A1U7M6D6</accession>
<evidence type="ECO:0008006" key="3">
    <source>
        <dbReference type="Google" id="ProtNLM"/>
    </source>
</evidence>
<dbReference type="EMBL" id="LTDM01000015">
    <property type="protein sequence ID" value="OLS02883.1"/>
    <property type="molecule type" value="Genomic_DNA"/>
</dbReference>
<keyword evidence="2" id="KW-1185">Reference proteome</keyword>
<gene>
    <name evidence="1" type="ORF">TICRE_11560</name>
</gene>
<dbReference type="OrthoDB" id="2454603at2"/>
<evidence type="ECO:0000313" key="1">
    <source>
        <dbReference type="EMBL" id="OLS02883.1"/>
    </source>
</evidence>
<comment type="caution">
    <text evidence="1">The sequence shown here is derived from an EMBL/GenBank/DDBJ whole genome shotgun (WGS) entry which is preliminary data.</text>
</comment>
<evidence type="ECO:0000313" key="2">
    <source>
        <dbReference type="Proteomes" id="UP000186112"/>
    </source>
</evidence>
<dbReference type="RefSeq" id="WP_075726029.1">
    <property type="nucleotide sequence ID" value="NZ_LTDM01000015.1"/>
</dbReference>
<protein>
    <recommendedName>
        <fullName evidence="3">DUF3168 domain-containing protein</fullName>
    </recommendedName>
</protein>
<proteinExistence type="predicted"/>
<name>A0A1U7M6D6_TISCR</name>